<dbReference type="InterPro" id="IPR011032">
    <property type="entry name" value="GroES-like_sf"/>
</dbReference>
<dbReference type="InterPro" id="IPR013149">
    <property type="entry name" value="ADH-like_C"/>
</dbReference>
<dbReference type="AlphaFoldDB" id="A0A319ESY4"/>
<dbReference type="GO" id="GO:0016491">
    <property type="term" value="F:oxidoreductase activity"/>
    <property type="evidence" value="ECO:0007669"/>
    <property type="project" value="TreeGrafter"/>
</dbReference>
<dbReference type="STRING" id="1448318.A0A319ESY4"/>
<protein>
    <submittedName>
        <fullName evidence="3">GroES-like protein</fullName>
    </submittedName>
</protein>
<organism evidence="3 4">
    <name type="scientific">Aspergillus sclerotiicarbonarius (strain CBS 121057 / IBT 28362)</name>
    <dbReference type="NCBI Taxonomy" id="1448318"/>
    <lineage>
        <taxon>Eukaryota</taxon>
        <taxon>Fungi</taxon>
        <taxon>Dikarya</taxon>
        <taxon>Ascomycota</taxon>
        <taxon>Pezizomycotina</taxon>
        <taxon>Eurotiomycetes</taxon>
        <taxon>Eurotiomycetidae</taxon>
        <taxon>Eurotiales</taxon>
        <taxon>Aspergillaceae</taxon>
        <taxon>Aspergillus</taxon>
        <taxon>Aspergillus subgen. Circumdati</taxon>
    </lineage>
</organism>
<evidence type="ECO:0000313" key="3">
    <source>
        <dbReference type="EMBL" id="PYI06974.1"/>
    </source>
</evidence>
<reference evidence="3 4" key="1">
    <citation type="submission" date="2018-02" db="EMBL/GenBank/DDBJ databases">
        <title>The genomes of Aspergillus section Nigri reveals drivers in fungal speciation.</title>
        <authorList>
            <consortium name="DOE Joint Genome Institute"/>
            <person name="Vesth T.C."/>
            <person name="Nybo J."/>
            <person name="Theobald S."/>
            <person name="Brandl J."/>
            <person name="Frisvad J.C."/>
            <person name="Nielsen K.F."/>
            <person name="Lyhne E.K."/>
            <person name="Kogle M.E."/>
            <person name="Kuo A."/>
            <person name="Riley R."/>
            <person name="Clum A."/>
            <person name="Nolan M."/>
            <person name="Lipzen A."/>
            <person name="Salamov A."/>
            <person name="Henrissat B."/>
            <person name="Wiebenga A."/>
            <person name="De vries R.P."/>
            <person name="Grigoriev I.V."/>
            <person name="Mortensen U.H."/>
            <person name="Andersen M.R."/>
            <person name="Baker S.E."/>
        </authorList>
    </citation>
    <scope>NUCLEOTIDE SEQUENCE [LARGE SCALE GENOMIC DNA]</scope>
    <source>
        <strain evidence="3 4">CBS 121057</strain>
    </source>
</reference>
<proteinExistence type="predicted"/>
<gene>
    <name evidence="3" type="ORF">BO78DRAFT_314228</name>
</gene>
<keyword evidence="4" id="KW-1185">Reference proteome</keyword>
<dbReference type="EMBL" id="KZ826345">
    <property type="protein sequence ID" value="PYI06974.1"/>
    <property type="molecule type" value="Genomic_DNA"/>
</dbReference>
<dbReference type="Pfam" id="PF00107">
    <property type="entry name" value="ADH_zinc_N"/>
    <property type="match status" value="1"/>
</dbReference>
<feature type="domain" description="Alcohol dehydrogenase-like N-terminal" evidence="2">
    <location>
        <begin position="33"/>
        <end position="146"/>
    </location>
</feature>
<feature type="domain" description="Alcohol dehydrogenase-like C-terminal" evidence="1">
    <location>
        <begin position="201"/>
        <end position="336"/>
    </location>
</feature>
<evidence type="ECO:0000259" key="1">
    <source>
        <dbReference type="Pfam" id="PF00107"/>
    </source>
</evidence>
<dbReference type="Proteomes" id="UP000248423">
    <property type="component" value="Unassembled WGS sequence"/>
</dbReference>
<dbReference type="Gene3D" id="3.40.50.720">
    <property type="entry name" value="NAD(P)-binding Rossmann-like Domain"/>
    <property type="match status" value="1"/>
</dbReference>
<dbReference type="InterPro" id="IPR051397">
    <property type="entry name" value="Zn-ADH-like_protein"/>
</dbReference>
<evidence type="ECO:0000259" key="2">
    <source>
        <dbReference type="Pfam" id="PF08240"/>
    </source>
</evidence>
<name>A0A319ESY4_ASPSB</name>
<sequence>MAHSLPETHQALVLDTIGQPLRLETRPTPTVTPGSAIVRVLVAGILSYSRDIYDGSRKYELPTPSVPGCTAIGRIVGVGVDSTKLQPGDLVIVDAVVRSRDDPTTAALSGISDGPTPASKRLMGSEWRDSTYAEYARVPLENCFAVDERRLLGSPSDGGLGYALDDLMYMAVQLVPYGGLRAVGVGAGDRVIISPATGSFGGAAVQIALAMGASVIAMGRNGEVLERLRSFFARQYGEDRIQTVPITNDVQDEVAALGRFGPADVFFDVSPPQATGSTHVKSAILSLRHSGRAVLMGGQKGDLAIPTGPVMRRNLTIRGQWMYGRDEVLQLIRMVESGVLKLGREAGSRTVGSFPLAQWQQALDLAVERAGPGDRVVLVP</sequence>
<dbReference type="OrthoDB" id="5407715at2759"/>
<dbReference type="InterPro" id="IPR013154">
    <property type="entry name" value="ADH-like_N"/>
</dbReference>
<dbReference type="PANTHER" id="PTHR43677">
    <property type="entry name" value="SHORT-CHAIN DEHYDROGENASE/REDUCTASE"/>
    <property type="match status" value="1"/>
</dbReference>
<dbReference type="Gene3D" id="3.90.180.10">
    <property type="entry name" value="Medium-chain alcohol dehydrogenases, catalytic domain"/>
    <property type="match status" value="1"/>
</dbReference>
<dbReference type="VEuPathDB" id="FungiDB:BO78DRAFT_314228"/>
<dbReference type="Pfam" id="PF08240">
    <property type="entry name" value="ADH_N"/>
    <property type="match status" value="1"/>
</dbReference>
<dbReference type="InterPro" id="IPR036291">
    <property type="entry name" value="NAD(P)-bd_dom_sf"/>
</dbReference>
<dbReference type="GO" id="GO:0005739">
    <property type="term" value="C:mitochondrion"/>
    <property type="evidence" value="ECO:0007669"/>
    <property type="project" value="TreeGrafter"/>
</dbReference>
<evidence type="ECO:0000313" key="4">
    <source>
        <dbReference type="Proteomes" id="UP000248423"/>
    </source>
</evidence>
<dbReference type="SUPFAM" id="SSF50129">
    <property type="entry name" value="GroES-like"/>
    <property type="match status" value="1"/>
</dbReference>
<dbReference type="SUPFAM" id="SSF51735">
    <property type="entry name" value="NAD(P)-binding Rossmann-fold domains"/>
    <property type="match status" value="1"/>
</dbReference>
<dbReference type="PANTHER" id="PTHR43677:SF4">
    <property type="entry name" value="QUINONE OXIDOREDUCTASE-LIKE PROTEIN 2"/>
    <property type="match status" value="1"/>
</dbReference>
<accession>A0A319ESY4</accession>